<dbReference type="RefSeq" id="WP_344999213.1">
    <property type="nucleotide sequence ID" value="NZ_BAAAXV010000009.1"/>
</dbReference>
<evidence type="ECO:0000313" key="2">
    <source>
        <dbReference type="Proteomes" id="UP001589532"/>
    </source>
</evidence>
<proteinExistence type="predicted"/>
<evidence type="ECO:0000313" key="1">
    <source>
        <dbReference type="EMBL" id="MFB9630787.1"/>
    </source>
</evidence>
<dbReference type="Proteomes" id="UP001589532">
    <property type="component" value="Unassembled WGS sequence"/>
</dbReference>
<keyword evidence="2" id="KW-1185">Reference proteome</keyword>
<reference evidence="1 2" key="1">
    <citation type="submission" date="2024-09" db="EMBL/GenBank/DDBJ databases">
        <authorList>
            <person name="Sun Q."/>
            <person name="Mori K."/>
        </authorList>
    </citation>
    <scope>NUCLEOTIDE SEQUENCE [LARGE SCALE GENOMIC DNA]</scope>
    <source>
        <strain evidence="1 2">JCM 3143</strain>
    </source>
</reference>
<gene>
    <name evidence="1" type="ORF">ACFFSA_47620</name>
</gene>
<comment type="caution">
    <text evidence="1">The sequence shown here is derived from an EMBL/GenBank/DDBJ whole genome shotgun (WGS) entry which is preliminary data.</text>
</comment>
<protein>
    <submittedName>
        <fullName evidence="1">Uncharacterized protein</fullName>
    </submittedName>
</protein>
<name>A0ABV5SGI3_9ACTN</name>
<sequence length="127" mass="14421">MVGQSQASKRICHLHGVGPGWHPLLLRLHEELLTVSPGYSVQQVKEKYGTLRIYLLTGLLRHLHEGGDMWPEPHEADRYKQEDDAAKLLVHAAEQESATICEYCGNPGQARERFWIKTLCDDCNACR</sequence>
<accession>A0ABV5SGI3</accession>
<organism evidence="1 2">
    <name type="scientific">Nonomuraea helvata</name>
    <dbReference type="NCBI Taxonomy" id="37484"/>
    <lineage>
        <taxon>Bacteria</taxon>
        <taxon>Bacillati</taxon>
        <taxon>Actinomycetota</taxon>
        <taxon>Actinomycetes</taxon>
        <taxon>Streptosporangiales</taxon>
        <taxon>Streptosporangiaceae</taxon>
        <taxon>Nonomuraea</taxon>
    </lineage>
</organism>
<dbReference type="EMBL" id="JBHMBW010000102">
    <property type="protein sequence ID" value="MFB9630787.1"/>
    <property type="molecule type" value="Genomic_DNA"/>
</dbReference>